<dbReference type="GO" id="GO:0005634">
    <property type="term" value="C:nucleus"/>
    <property type="evidence" value="ECO:0007669"/>
    <property type="project" value="TreeGrafter"/>
</dbReference>
<organism evidence="5 6">
    <name type="scientific">Tetrahymena thermophila (strain SB210)</name>
    <dbReference type="NCBI Taxonomy" id="312017"/>
    <lineage>
        <taxon>Eukaryota</taxon>
        <taxon>Sar</taxon>
        <taxon>Alveolata</taxon>
        <taxon>Ciliophora</taxon>
        <taxon>Intramacronucleata</taxon>
        <taxon>Oligohymenophorea</taxon>
        <taxon>Hymenostomatida</taxon>
        <taxon>Tetrahymenina</taxon>
        <taxon>Tetrahymenidae</taxon>
        <taxon>Tetrahymena</taxon>
    </lineage>
</organism>
<dbReference type="PROSITE" id="PS50235">
    <property type="entry name" value="USP_3"/>
    <property type="match status" value="1"/>
</dbReference>
<dbReference type="RefSeq" id="XP_001031230.2">
    <property type="nucleotide sequence ID" value="XM_001031230.2"/>
</dbReference>
<dbReference type="GeneID" id="7835600"/>
<name>Q22E47_TETTS</name>
<dbReference type="OrthoDB" id="289038at2759"/>
<dbReference type="Pfam" id="PF25010">
    <property type="entry name" value="ARM_UBP24_USP9X-Y"/>
    <property type="match status" value="1"/>
</dbReference>
<dbReference type="Gene3D" id="3.90.70.10">
    <property type="entry name" value="Cysteine proteinases"/>
    <property type="match status" value="1"/>
</dbReference>
<evidence type="ECO:0000313" key="5">
    <source>
        <dbReference type="EMBL" id="EAR83567.2"/>
    </source>
</evidence>
<dbReference type="InterPro" id="IPR056850">
    <property type="entry name" value="ARM_UBP34_24_USP9X_Y"/>
</dbReference>
<accession>Q22E47</accession>
<evidence type="ECO:0000256" key="2">
    <source>
        <dbReference type="ARBA" id="ARBA00022786"/>
    </source>
</evidence>
<gene>
    <name evidence="5" type="ORF">TTHERM_00895800</name>
</gene>
<dbReference type="InterPro" id="IPR001394">
    <property type="entry name" value="Peptidase_C19_UCH"/>
</dbReference>
<dbReference type="PROSITE" id="PS00973">
    <property type="entry name" value="USP_2"/>
    <property type="match status" value="1"/>
</dbReference>
<keyword evidence="1" id="KW-0645">Protease</keyword>
<feature type="domain" description="USP" evidence="4">
    <location>
        <begin position="1558"/>
        <end position="1932"/>
    </location>
</feature>
<dbReference type="PANTHER" id="PTHR24006">
    <property type="entry name" value="UBIQUITIN CARBOXYL-TERMINAL HYDROLASE"/>
    <property type="match status" value="1"/>
</dbReference>
<dbReference type="KEGG" id="tet:TTHERM_00895800"/>
<dbReference type="GO" id="GO:0006508">
    <property type="term" value="P:proteolysis"/>
    <property type="evidence" value="ECO:0007669"/>
    <property type="project" value="UniProtKB-KW"/>
</dbReference>
<evidence type="ECO:0000259" key="4">
    <source>
        <dbReference type="PROSITE" id="PS50235"/>
    </source>
</evidence>
<dbReference type="STRING" id="312017.Q22E47"/>
<dbReference type="InterPro" id="IPR038765">
    <property type="entry name" value="Papain-like_cys_pep_sf"/>
</dbReference>
<proteinExistence type="predicted"/>
<dbReference type="SUPFAM" id="SSF54001">
    <property type="entry name" value="Cysteine proteinases"/>
    <property type="match status" value="1"/>
</dbReference>
<dbReference type="HOGENOM" id="CLU_229454_0_0_1"/>
<reference evidence="6" key="1">
    <citation type="journal article" date="2006" name="PLoS Biol.">
        <title>Macronuclear genome sequence of the ciliate Tetrahymena thermophila, a model eukaryote.</title>
        <authorList>
            <person name="Eisen J.A."/>
            <person name="Coyne R.S."/>
            <person name="Wu M."/>
            <person name="Wu D."/>
            <person name="Thiagarajan M."/>
            <person name="Wortman J.R."/>
            <person name="Badger J.H."/>
            <person name="Ren Q."/>
            <person name="Amedeo P."/>
            <person name="Jones K.M."/>
            <person name="Tallon L.J."/>
            <person name="Delcher A.L."/>
            <person name="Salzberg S.L."/>
            <person name="Silva J.C."/>
            <person name="Haas B.J."/>
            <person name="Majoros W.H."/>
            <person name="Farzad M."/>
            <person name="Carlton J.M."/>
            <person name="Smith R.K. Jr."/>
            <person name="Garg J."/>
            <person name="Pearlman R.E."/>
            <person name="Karrer K.M."/>
            <person name="Sun L."/>
            <person name="Manning G."/>
            <person name="Elde N.C."/>
            <person name="Turkewitz A.P."/>
            <person name="Asai D.J."/>
            <person name="Wilkes D.E."/>
            <person name="Wang Y."/>
            <person name="Cai H."/>
            <person name="Collins K."/>
            <person name="Stewart B.A."/>
            <person name="Lee S.R."/>
            <person name="Wilamowska K."/>
            <person name="Weinberg Z."/>
            <person name="Ruzzo W.L."/>
            <person name="Wloga D."/>
            <person name="Gaertig J."/>
            <person name="Frankel J."/>
            <person name="Tsao C.-C."/>
            <person name="Gorovsky M.A."/>
            <person name="Keeling P.J."/>
            <person name="Waller R.F."/>
            <person name="Patron N.J."/>
            <person name="Cherry J.M."/>
            <person name="Stover N.A."/>
            <person name="Krieger C.J."/>
            <person name="del Toro C."/>
            <person name="Ryder H.F."/>
            <person name="Williamson S.C."/>
            <person name="Barbeau R.A."/>
            <person name="Hamilton E.P."/>
            <person name="Orias E."/>
        </authorList>
    </citation>
    <scope>NUCLEOTIDE SEQUENCE [LARGE SCALE GENOMIC DNA]</scope>
    <source>
        <strain evidence="6">SB210</strain>
    </source>
</reference>
<dbReference type="Pfam" id="PF00443">
    <property type="entry name" value="UCH"/>
    <property type="match status" value="1"/>
</dbReference>
<dbReference type="GO" id="GO:0016579">
    <property type="term" value="P:protein deubiquitination"/>
    <property type="evidence" value="ECO:0007669"/>
    <property type="project" value="InterPro"/>
</dbReference>
<dbReference type="FunFam" id="3.90.70.10:FF:000022">
    <property type="entry name" value="Ubiquitin carboxyl-terminal hydrolase 24"/>
    <property type="match status" value="1"/>
</dbReference>
<keyword evidence="3 5" id="KW-0378">Hydrolase</keyword>
<dbReference type="Gene3D" id="2.30.30.140">
    <property type="match status" value="1"/>
</dbReference>
<dbReference type="GO" id="GO:0005829">
    <property type="term" value="C:cytosol"/>
    <property type="evidence" value="ECO:0007669"/>
    <property type="project" value="TreeGrafter"/>
</dbReference>
<dbReference type="GO" id="GO:0004843">
    <property type="term" value="F:cysteine-type deubiquitinase activity"/>
    <property type="evidence" value="ECO:0007669"/>
    <property type="project" value="InterPro"/>
</dbReference>
<keyword evidence="6" id="KW-1185">Reference proteome</keyword>
<dbReference type="PANTHER" id="PTHR24006:SF827">
    <property type="entry name" value="UBIQUITIN CARBOXYL-TERMINAL HYDROLASE 34"/>
    <property type="match status" value="1"/>
</dbReference>
<dbReference type="InParanoid" id="Q22E47"/>
<evidence type="ECO:0000256" key="1">
    <source>
        <dbReference type="ARBA" id="ARBA00022670"/>
    </source>
</evidence>
<dbReference type="Proteomes" id="UP000009168">
    <property type="component" value="Unassembled WGS sequence"/>
</dbReference>
<dbReference type="SUPFAM" id="SSF63748">
    <property type="entry name" value="Tudor/PWWP/MBT"/>
    <property type="match status" value="1"/>
</dbReference>
<dbReference type="InterPro" id="IPR050164">
    <property type="entry name" value="Peptidase_C19"/>
</dbReference>
<protein>
    <submittedName>
        <fullName evidence="5">Ubiquitin carboxy-terminal hydrolase</fullName>
    </submittedName>
</protein>
<evidence type="ECO:0000313" key="6">
    <source>
        <dbReference type="Proteomes" id="UP000009168"/>
    </source>
</evidence>
<keyword evidence="2" id="KW-0833">Ubl conjugation pathway</keyword>
<sequence>MSSVQQLNQSQTPDKKVQQVNPILEDLQRYLAELKNYSLQKFCTVNSYIDAMDSRNQWCVGKIISIDQKGMMDIRFDGWSDKYIEKIFINSRKIDSFRKYTFPYTGAIKSTTRDDLTIEKMREESNAQIEELSLLENDDFNIQNVNTFIQNFRGRYFFLADYILSINKSFQDNDIQQFIEFFQIYIKVFIKYIKLLPQSLPTYIEAINLNKNLFLVHPKVALVSGFPEIFYLMNSLFGGEQRCMKFFRQNRFEFQTHQDPFAIKSKDGLAPHQDQILNFINYFGIQFGFDNLFDLISWETKVGQDVVYQTPIPIIKCIVDIFVRCLIYMPSKKQIHFANNLKKRIFDRFNKISDRELKDIDIIKVKSTINQLGECLVNILGNQIYEEAEKLEIKCIIKLIKCPFLEKKILGVLQFREIISRASANNKQYYSKDIYPYQYFDKQKLKEYLEQENLLDFFLGENFHPEIFKRSIEILTFLSEENALLPKHIEQIWKLTENKHEADLAAIYSVIIELSKILQEQSLNQLYKYINSIPFDQYTELTINLVKEFTLNATSSMNFSQQSKNQFWKNKSIVLSQEFPNFGLPKLWGCIQDSNKVSNQLVSTCVESLSELFKSNYFSSNKEQYLQLCFDNLKNGTSVPQSLQLAIFLIKTYSSNSSFLGVGDLNSESITQKYNKDYNFMEAIVKDFENYMRQVLQKIKKTGVILDEKQGEEVFIGKYGHIQNIDIRLDFISLINKYLSSKQKDITIEQLKKLWKILVRSSITNIEKNKFLTWLIKKKQINNENSNNGKNVASSLLDENLLSQALDQIFCDKELMNGFQIDKEIFDCLKNIFQMVNLKNKSIELNNQYLILINKYDQIVGKEVFWNLSLFCIDPQVLEEVRQLLVNIHLRKTLKSQETKPKMWVKFTDKCYEILSQTKSPQVQSHIVLMIKIFLQEIEGKMLFGDRRQEMNIVVTLLNQNNNVQKRATLKLQSNISILKLRKEISREFKLINKDFEMLFSNKNILLSKIHEEEYSIDALNTNDDKPPHIIVQNVKDINQDLIDLSQFKFNLANSQFADILLEFLSTGQSDEIVNNAWDILNLIPKNNQIVKKLQSIETEELNPSSWNLLLPSNCFRKLQYFFQIITQEFLMAGSDGNLKRDQDQWCQAFILKGGLKHILTIYLNLCSETNFDKPFNLYCISTLVEIIGALMRLYYNQFPKEFLIESQKVTSQNEFLNALVQRTINYIGFGLKKSDQFFSPFGSSSLSMSQSLSQLASSIIINGNRIVNDQNLSVNRLLVQNYLLSFFRGAFELISLCFEQDESLIKTYLHEQSKNFDPIFQGLLILDDDQIRNQLQNSLVKVIDLDSTNQAHIIFENNLSKIIQSKHDQIQNEYRSKCYEFFQLYQKVLQHLEDKRLIGTTVNPKSFTQTMQTIISLIDTCNPYEKTRQDVDGMLRGAFQCLQQLIQMDSLLAQVVIKNEKLIQKIIYDCLFSIKSDENPYAPKCKSRQSRLSAFSFLVTLQNSIIQQQIEEKDIVNEEFDANQQINQFFVNAHWRTKSKGDWSIKEEQEKEENCPIGLRNLGCTCYMNSLIQQLFMIREFSDSLQKVDASTSEKEYNSKENVLYQVQQIFSALSYSQRQYYDPRDFCQAFKDLDGQPTNVFQQMDVDEFFNTLMDRLETLLKPSKNDFIIKNIFEGQLANELIGKGGGCTHNSEREESFLAISLPAKSKKTLYECLQSFVQGEMLDGDNSYFCEKCDKKVPTLKRQSIKKLPNQLIIVLKRFHFDLDVMQKIKINSYCEFPDKLNLKQYSQAYLKQKDLEEDLNQQNEQGDASSKQSDIKKIDGQEDNIQDQLSELFPDDYYKYNLKGVVIHQGTSDSGHYYSLIKQQDEKWLEFNDTVVRPFDINDLPSEAFGGESDLQFNNGNQSMNLNNKMQNTNNKNAYLLFYERDVFFDNEGKPIPSILDQNLIQNPTNLTKENIVLENKKLHLNKYLFSHEMIEYTQKLLEIIDPDNQTDYSNKLCKFLIKYYFFCRQRQNDKKEFPNFRKKLGEILSKNYNLSTWLIYNASNESFIKENFLDSQHDEMKYLSAGLIIEAINCVCAQENNLPYETFIKKSVIVYFLNISIYILHTQSPTDIKVLDQFYRMLCRVAEVSKNSRQYLLKQKMVGRLQAGFMGTRQTANGYQDINNYKQQGQAENSEFGLDLQVEQEKSQKIQSIDEILEGKERNKRLNQLQKNVSYLVKMHSILVRSVSPFINCQIPENTYLALPRIDHALDSDEIETFKQQAFVKFIFNQNIQYKKMVRNYLAQTYAYLTAENPQLTKDLMDNMYAIFNDYRFDDISIKFYFIFLKHFLLINDSQEKKRAILVKQKIQSFISQNYKFFYAAQICIDSMIKLSTLSKNFAQEMSKEIQENKDLARCFDYFLRESSNIYNALNNNSMALFKDNRQYNLNIQAIQKYQQNIKSQNNLRRQKIQNLQTLCNQPLEYDSDDDYAEKTVKINDRVDYRQNGEINSFVVVDSMVDMFQITSEKEANYFRWVKYDDDSLLEPIKAQKYYQYYYDYLHF</sequence>
<dbReference type="EMBL" id="GG662758">
    <property type="protein sequence ID" value="EAR83567.2"/>
    <property type="molecule type" value="Genomic_DNA"/>
</dbReference>
<dbReference type="eggNOG" id="KOG1866">
    <property type="taxonomic scope" value="Eukaryota"/>
</dbReference>
<dbReference type="InterPro" id="IPR028889">
    <property type="entry name" value="USP"/>
</dbReference>
<dbReference type="InterPro" id="IPR018200">
    <property type="entry name" value="USP_CS"/>
</dbReference>
<evidence type="ECO:0000256" key="3">
    <source>
        <dbReference type="ARBA" id="ARBA00022801"/>
    </source>
</evidence>